<accession>A0ABT8V8C6</accession>
<comment type="caution">
    <text evidence="2">The sequence shown here is derived from an EMBL/GenBank/DDBJ whole genome shotgun (WGS) entry which is preliminary data.</text>
</comment>
<keyword evidence="1" id="KW-1133">Transmembrane helix</keyword>
<proteinExistence type="predicted"/>
<dbReference type="Proteomes" id="UP001168883">
    <property type="component" value="Unassembled WGS sequence"/>
</dbReference>
<evidence type="ECO:0000256" key="1">
    <source>
        <dbReference type="SAM" id="Phobius"/>
    </source>
</evidence>
<feature type="transmembrane region" description="Helical" evidence="1">
    <location>
        <begin position="41"/>
        <end position="64"/>
    </location>
</feature>
<reference evidence="2" key="1">
    <citation type="submission" date="2023-07" db="EMBL/GenBank/DDBJ databases">
        <authorList>
            <person name="Aktuganov G."/>
            <person name="Boyko T."/>
            <person name="Delegan Y."/>
            <person name="Galimzianova N."/>
            <person name="Gilvanova E."/>
            <person name="Korobov V."/>
            <person name="Kuzmina L."/>
            <person name="Melentiev A."/>
            <person name="Milman P."/>
            <person name="Ryabova A."/>
            <person name="Stupak E."/>
            <person name="Yasakov T."/>
            <person name="Zharikova N."/>
            <person name="Zhurenko E."/>
        </authorList>
    </citation>
    <scope>NUCLEOTIDE SEQUENCE</scope>
    <source>
        <strain evidence="2">IB-739</strain>
    </source>
</reference>
<feature type="transmembrane region" description="Helical" evidence="1">
    <location>
        <begin position="14"/>
        <end position="35"/>
    </location>
</feature>
<organism evidence="2 3">
    <name type="scientific">Paenibacillus ehimensis</name>
    <dbReference type="NCBI Taxonomy" id="79264"/>
    <lineage>
        <taxon>Bacteria</taxon>
        <taxon>Bacillati</taxon>
        <taxon>Bacillota</taxon>
        <taxon>Bacilli</taxon>
        <taxon>Bacillales</taxon>
        <taxon>Paenibacillaceae</taxon>
        <taxon>Paenibacillus</taxon>
    </lineage>
</organism>
<sequence>MNWQEHHLKNAKRCWTLGIVTIVGAAGFGLLDLHFHGAKDMAGRIMFMAECWLFGLSFLGIGFAQRRKAAMKPAAAGPSKMEEEGARTFPHSEMMLKKAASLHPVLRYFSVDGEVLLEFRETGGRLLLLAELLGLRRFMSRSFVLTDRLGRPWVIYRQKAGINPPIEAFLPDGSKLAVYKEGMLKAQIAVSDQNGTTIGWVNKDDLLGTTFHIADGSGQQIIRFFNGGLPSRNFDYFTSGDDLINISGGLASDERLYLRFIGLPAFIKIWYGK</sequence>
<keyword evidence="1" id="KW-0812">Transmembrane</keyword>
<evidence type="ECO:0000313" key="2">
    <source>
        <dbReference type="EMBL" id="MDO3676699.1"/>
    </source>
</evidence>
<protein>
    <submittedName>
        <fullName evidence="2">Uncharacterized protein</fullName>
    </submittedName>
</protein>
<keyword evidence="3" id="KW-1185">Reference proteome</keyword>
<dbReference type="EMBL" id="JAUMKJ010000006">
    <property type="protein sequence ID" value="MDO3676699.1"/>
    <property type="molecule type" value="Genomic_DNA"/>
</dbReference>
<keyword evidence="1" id="KW-0472">Membrane</keyword>
<gene>
    <name evidence="2" type="ORF">Q3C12_06760</name>
</gene>
<evidence type="ECO:0000313" key="3">
    <source>
        <dbReference type="Proteomes" id="UP001168883"/>
    </source>
</evidence>
<name>A0ABT8V8C6_9BACL</name>
<dbReference type="RefSeq" id="WP_025844654.1">
    <property type="nucleotide sequence ID" value="NZ_JAUMKJ010000006.1"/>
</dbReference>